<proteinExistence type="predicted"/>
<evidence type="ECO:0000313" key="3">
    <source>
        <dbReference type="Proteomes" id="UP001177769"/>
    </source>
</evidence>
<dbReference type="AlphaFoldDB" id="A0AA95NHX3"/>
<dbReference type="Proteomes" id="UP001177769">
    <property type="component" value="Chromosome"/>
</dbReference>
<organism evidence="2 3">
    <name type="scientific">Paucibacter sediminis</name>
    <dbReference type="NCBI Taxonomy" id="3019553"/>
    <lineage>
        <taxon>Bacteria</taxon>
        <taxon>Pseudomonadati</taxon>
        <taxon>Pseudomonadota</taxon>
        <taxon>Betaproteobacteria</taxon>
        <taxon>Burkholderiales</taxon>
        <taxon>Sphaerotilaceae</taxon>
        <taxon>Roseateles</taxon>
    </lineage>
</organism>
<evidence type="ECO:0000313" key="2">
    <source>
        <dbReference type="EMBL" id="WIT12783.1"/>
    </source>
</evidence>
<protein>
    <submittedName>
        <fullName evidence="2">DUF1127 domain-containing protein</fullName>
    </submittedName>
</protein>
<accession>A0AA95NHX3</accession>
<feature type="domain" description="YjiS-like" evidence="1">
    <location>
        <begin position="13"/>
        <end position="48"/>
    </location>
</feature>
<dbReference type="EMBL" id="CP116346">
    <property type="protein sequence ID" value="WIT12783.1"/>
    <property type="molecule type" value="Genomic_DNA"/>
</dbReference>
<reference evidence="2" key="1">
    <citation type="submission" date="2023-01" db="EMBL/GenBank/DDBJ databases">
        <title>Whole genome sequence of Paucibacter sp. S2-9 isolated from pond sediment.</title>
        <authorList>
            <person name="Jung J.Y."/>
        </authorList>
    </citation>
    <scope>NUCLEOTIDE SEQUENCE</scope>
    <source>
        <strain evidence="2">S2-9</strain>
    </source>
</reference>
<dbReference type="RefSeq" id="WP_285233884.1">
    <property type="nucleotide sequence ID" value="NZ_CP116346.1"/>
</dbReference>
<evidence type="ECO:0000259" key="1">
    <source>
        <dbReference type="Pfam" id="PF06568"/>
    </source>
</evidence>
<sequence length="66" mass="7247">MNTTPSPSLLLKLLSLLRRARARRLARQQLRAMETRELLDLGIGAGEIDQLTAAPAQTPPRCAPAR</sequence>
<dbReference type="Pfam" id="PF06568">
    <property type="entry name" value="YjiS-like"/>
    <property type="match status" value="1"/>
</dbReference>
<dbReference type="KEGG" id="pais:PFX98_03980"/>
<gene>
    <name evidence="2" type="ORF">PFX98_03980</name>
</gene>
<dbReference type="InterPro" id="IPR009506">
    <property type="entry name" value="YjiS-like"/>
</dbReference>
<keyword evidence="3" id="KW-1185">Reference proteome</keyword>
<name>A0AA95NHX3_9BURK</name>